<evidence type="ECO:0000313" key="2">
    <source>
        <dbReference type="Proteomes" id="UP000004259"/>
    </source>
</evidence>
<organism evidence="1 2">
    <name type="scientific">Ruminococcus albus 8</name>
    <dbReference type="NCBI Taxonomy" id="246199"/>
    <lineage>
        <taxon>Bacteria</taxon>
        <taxon>Bacillati</taxon>
        <taxon>Bacillota</taxon>
        <taxon>Clostridia</taxon>
        <taxon>Eubacteriales</taxon>
        <taxon>Oscillospiraceae</taxon>
        <taxon>Ruminococcus</taxon>
    </lineage>
</organism>
<protein>
    <submittedName>
        <fullName evidence="1">Uncharacterized protein</fullName>
    </submittedName>
</protein>
<reference evidence="1 2" key="1">
    <citation type="submission" date="2011-02" db="EMBL/GenBank/DDBJ databases">
        <authorList>
            <person name="Nelson K.E."/>
            <person name="Sutton G."/>
            <person name="Torralba M."/>
            <person name="Durkin S."/>
            <person name="Harkins D."/>
            <person name="Montgomery R."/>
            <person name="Ziemer C."/>
            <person name="Klaassens E."/>
            <person name="Ocuiv P."/>
            <person name="Morrison M."/>
        </authorList>
    </citation>
    <scope>NUCLEOTIDE SEQUENCE [LARGE SCALE GENOMIC DNA]</scope>
    <source>
        <strain evidence="1 2">8</strain>
    </source>
</reference>
<gene>
    <name evidence="1" type="ORF">CUS_6810</name>
</gene>
<accession>E9SBZ4</accession>
<comment type="caution">
    <text evidence="1">The sequence shown here is derived from an EMBL/GenBank/DDBJ whole genome shotgun (WGS) entry which is preliminary data.</text>
</comment>
<name>E9SBZ4_RUMAL</name>
<dbReference type="AlphaFoldDB" id="E9SBZ4"/>
<dbReference type="Proteomes" id="UP000004259">
    <property type="component" value="Unassembled WGS sequence"/>
</dbReference>
<sequence length="40" mass="4505">MTYDSAKNKNLPVERTAPKKLVSSFRGFVHFSVYDISSAL</sequence>
<evidence type="ECO:0000313" key="1">
    <source>
        <dbReference type="EMBL" id="EGC03237.1"/>
    </source>
</evidence>
<dbReference type="EMBL" id="ADKM02000075">
    <property type="protein sequence ID" value="EGC03237.1"/>
    <property type="molecule type" value="Genomic_DNA"/>
</dbReference>
<proteinExistence type="predicted"/>
<keyword evidence="2" id="KW-1185">Reference proteome</keyword>